<name>A0A495JVU7_9ACTN</name>
<protein>
    <submittedName>
        <fullName evidence="1">Uncharacterized protein</fullName>
    </submittedName>
</protein>
<evidence type="ECO:0000313" key="1">
    <source>
        <dbReference type="EMBL" id="RKR92665.1"/>
    </source>
</evidence>
<dbReference type="EMBL" id="RBKT01000001">
    <property type="protein sequence ID" value="RKR92665.1"/>
    <property type="molecule type" value="Genomic_DNA"/>
</dbReference>
<reference evidence="1 2" key="1">
    <citation type="submission" date="2018-10" db="EMBL/GenBank/DDBJ databases">
        <title>Sequencing the genomes of 1000 actinobacteria strains.</title>
        <authorList>
            <person name="Klenk H.-P."/>
        </authorList>
    </citation>
    <scope>NUCLEOTIDE SEQUENCE [LARGE SCALE GENOMIC DNA]</scope>
    <source>
        <strain evidence="1 2">DSM 45175</strain>
    </source>
</reference>
<sequence length="192" mass="19620">MPPVAAWLHTAPMRIRSHILAVPALAVALALTGCGGDDTTQPSTPQVTAVGPAAPAPTTAPAAATVDAKTVLDKLTAAKVGLTAGTVQDENTDPNDLLGRPNGYQSRAAADLPGGDPEGDKFGIDRGLVIEQFADTAGADTRSKFIQDTLQSLPIMGTEYHYRAGGGTVLVRVTGKVKPSDAKKIETAVAGL</sequence>
<evidence type="ECO:0000313" key="2">
    <source>
        <dbReference type="Proteomes" id="UP000277671"/>
    </source>
</evidence>
<dbReference type="AlphaFoldDB" id="A0A495JVU7"/>
<comment type="caution">
    <text evidence="1">The sequence shown here is derived from an EMBL/GenBank/DDBJ whole genome shotgun (WGS) entry which is preliminary data.</text>
</comment>
<gene>
    <name evidence="1" type="ORF">BDK92_7141</name>
</gene>
<accession>A0A495JVU7</accession>
<keyword evidence="2" id="KW-1185">Reference proteome</keyword>
<dbReference type="Proteomes" id="UP000277671">
    <property type="component" value="Unassembled WGS sequence"/>
</dbReference>
<proteinExistence type="predicted"/>
<organism evidence="1 2">
    <name type="scientific">Micromonospora pisi</name>
    <dbReference type="NCBI Taxonomy" id="589240"/>
    <lineage>
        <taxon>Bacteria</taxon>
        <taxon>Bacillati</taxon>
        <taxon>Actinomycetota</taxon>
        <taxon>Actinomycetes</taxon>
        <taxon>Micromonosporales</taxon>
        <taxon>Micromonosporaceae</taxon>
        <taxon>Micromonospora</taxon>
    </lineage>
</organism>